<dbReference type="InterPro" id="IPR003960">
    <property type="entry name" value="ATPase_AAA_CS"/>
</dbReference>
<keyword evidence="4" id="KW-0547">Nucleotide-binding</keyword>
<feature type="compositionally biased region" description="Low complexity" evidence="11">
    <location>
        <begin position="141"/>
        <end position="150"/>
    </location>
</feature>
<protein>
    <recommendedName>
        <fullName evidence="8">Peroxisomal ATPase PEX6</fullName>
    </recommendedName>
    <alternativeName>
        <fullName evidence="9">Peroxin-6</fullName>
    </alternativeName>
</protein>
<comment type="similarity">
    <text evidence="2">Belongs to the AAA ATPase family.</text>
</comment>
<name>Q4T192_TETNG</name>
<dbReference type="InterPro" id="IPR003593">
    <property type="entry name" value="AAA+_ATPase"/>
</dbReference>
<proteinExistence type="inferred from homology"/>
<dbReference type="PANTHER" id="PTHR23077">
    <property type="entry name" value="AAA-FAMILY ATPASE"/>
    <property type="match status" value="1"/>
</dbReference>
<keyword evidence="3" id="KW-0962">Peroxisome biogenesis</keyword>
<dbReference type="SUPFAM" id="SSF52540">
    <property type="entry name" value="P-loop containing nucleoside triphosphate hydrolases"/>
    <property type="match status" value="2"/>
</dbReference>
<dbReference type="PROSITE" id="PS00674">
    <property type="entry name" value="AAA"/>
    <property type="match status" value="1"/>
</dbReference>
<organism evidence="13">
    <name type="scientific">Tetraodon nigroviridis</name>
    <name type="common">Spotted green pufferfish</name>
    <name type="synonym">Chelonodon nigroviridis</name>
    <dbReference type="NCBI Taxonomy" id="99883"/>
    <lineage>
        <taxon>Eukaryota</taxon>
        <taxon>Metazoa</taxon>
        <taxon>Chordata</taxon>
        <taxon>Craniata</taxon>
        <taxon>Vertebrata</taxon>
        <taxon>Euteleostomi</taxon>
        <taxon>Actinopterygii</taxon>
        <taxon>Neopterygii</taxon>
        <taxon>Teleostei</taxon>
        <taxon>Neoteleostei</taxon>
        <taxon>Acanthomorphata</taxon>
        <taxon>Eupercaria</taxon>
        <taxon>Tetraodontiformes</taxon>
        <taxon>Tetradontoidea</taxon>
        <taxon>Tetraodontidae</taxon>
        <taxon>Tetraodon</taxon>
    </lineage>
</organism>
<reference evidence="13" key="1">
    <citation type="journal article" date="2004" name="Nature">
        <title>Genome duplication in the teleost fish Tetraodon nigroviridis reveals the early vertebrate proto-karyotype.</title>
        <authorList>
            <person name="Jaillon O."/>
            <person name="Aury J.-M."/>
            <person name="Brunet F."/>
            <person name="Petit J.-L."/>
            <person name="Stange-Thomann N."/>
            <person name="Mauceli E."/>
            <person name="Bouneau L."/>
            <person name="Fischer C."/>
            <person name="Ozouf-Costaz C."/>
            <person name="Bernot A."/>
            <person name="Nicaud S."/>
            <person name="Jaffe D."/>
            <person name="Fisher S."/>
            <person name="Lutfalla G."/>
            <person name="Dossat C."/>
            <person name="Segurens B."/>
            <person name="Dasilva C."/>
            <person name="Salanoubat M."/>
            <person name="Levy M."/>
            <person name="Boudet N."/>
            <person name="Castellano S."/>
            <person name="Anthouard V."/>
            <person name="Jubin C."/>
            <person name="Castelli V."/>
            <person name="Katinka M."/>
            <person name="Vacherie B."/>
            <person name="Biemont C."/>
            <person name="Skalli Z."/>
            <person name="Cattolico L."/>
            <person name="Poulain J."/>
            <person name="De Berardinis V."/>
            <person name="Cruaud C."/>
            <person name="Duprat S."/>
            <person name="Brottier P."/>
            <person name="Coutanceau J.-P."/>
            <person name="Gouzy J."/>
            <person name="Parra G."/>
            <person name="Lardier G."/>
            <person name="Chapple C."/>
            <person name="McKernan K.J."/>
            <person name="McEwan P."/>
            <person name="Bosak S."/>
            <person name="Kellis M."/>
            <person name="Volff J.-N."/>
            <person name="Guigo R."/>
            <person name="Zody M.C."/>
            <person name="Mesirov J."/>
            <person name="Lindblad-Toh K."/>
            <person name="Birren B."/>
            <person name="Nusbaum C."/>
            <person name="Kahn D."/>
            <person name="Robinson-Rechavi M."/>
            <person name="Laudet V."/>
            <person name="Schachter V."/>
            <person name="Quetier F."/>
            <person name="Saurin W."/>
            <person name="Scarpelli C."/>
            <person name="Wincker P."/>
            <person name="Lander E.S."/>
            <person name="Weissenbach J."/>
            <person name="Roest Crollius H."/>
        </authorList>
    </citation>
    <scope>NUCLEOTIDE SEQUENCE [LARGE SCALE GENOMIC DNA]</scope>
</reference>
<keyword evidence="7" id="KW-0472">Membrane</keyword>
<dbReference type="GO" id="GO:0016887">
    <property type="term" value="F:ATP hydrolysis activity"/>
    <property type="evidence" value="ECO:0007669"/>
    <property type="project" value="InterPro"/>
</dbReference>
<dbReference type="Gene3D" id="1.10.8.60">
    <property type="match status" value="1"/>
</dbReference>
<feature type="domain" description="AAA+ ATPase" evidence="12">
    <location>
        <begin position="221"/>
        <end position="351"/>
    </location>
</feature>
<dbReference type="OrthoDB" id="2187at2759"/>
<dbReference type="GO" id="GO:0005524">
    <property type="term" value="F:ATP binding"/>
    <property type="evidence" value="ECO:0007669"/>
    <property type="project" value="UniProtKB-KW"/>
</dbReference>
<evidence type="ECO:0000256" key="2">
    <source>
        <dbReference type="ARBA" id="ARBA00006914"/>
    </source>
</evidence>
<keyword evidence="6" id="KW-0067">ATP-binding</keyword>
<evidence type="ECO:0000256" key="4">
    <source>
        <dbReference type="ARBA" id="ARBA00022741"/>
    </source>
</evidence>
<feature type="region of interest" description="Disordered" evidence="11">
    <location>
        <begin position="388"/>
        <end position="421"/>
    </location>
</feature>
<dbReference type="GO" id="GO:0005829">
    <property type="term" value="C:cytosol"/>
    <property type="evidence" value="ECO:0007669"/>
    <property type="project" value="TreeGrafter"/>
</dbReference>
<comment type="caution">
    <text evidence="13">The sequence shown here is derived from an EMBL/GenBank/DDBJ whole genome shotgun (WGS) entry which is preliminary data.</text>
</comment>
<evidence type="ECO:0000256" key="9">
    <source>
        <dbReference type="ARBA" id="ARBA00034920"/>
    </source>
</evidence>
<feature type="domain" description="AAA+ ATPase" evidence="12">
    <location>
        <begin position="541"/>
        <end position="675"/>
    </location>
</feature>
<dbReference type="SMART" id="SM00382">
    <property type="entry name" value="AAA"/>
    <property type="match status" value="2"/>
</dbReference>
<evidence type="ECO:0000259" key="12">
    <source>
        <dbReference type="SMART" id="SM00382"/>
    </source>
</evidence>
<dbReference type="GO" id="GO:0016558">
    <property type="term" value="P:protein import into peroxisome matrix"/>
    <property type="evidence" value="ECO:0007669"/>
    <property type="project" value="TreeGrafter"/>
</dbReference>
<evidence type="ECO:0000256" key="6">
    <source>
        <dbReference type="ARBA" id="ARBA00022840"/>
    </source>
</evidence>
<dbReference type="InterPro" id="IPR050168">
    <property type="entry name" value="AAA_ATPase_domain"/>
</dbReference>
<dbReference type="InterPro" id="IPR027417">
    <property type="entry name" value="P-loop_NTPase"/>
</dbReference>
<evidence type="ECO:0000256" key="7">
    <source>
        <dbReference type="ARBA" id="ARBA00023136"/>
    </source>
</evidence>
<dbReference type="PANTHER" id="PTHR23077:SF9">
    <property type="entry name" value="PEROXISOMAL ATPASE PEX6"/>
    <property type="match status" value="1"/>
</dbReference>
<accession>Q4T192</accession>
<comment type="subcellular location">
    <subcellularLocation>
        <location evidence="1">Membrane</location>
    </subcellularLocation>
</comment>
<dbReference type="Pfam" id="PF00004">
    <property type="entry name" value="AAA"/>
    <property type="match status" value="2"/>
</dbReference>
<evidence type="ECO:0000256" key="5">
    <source>
        <dbReference type="ARBA" id="ARBA00022801"/>
    </source>
</evidence>
<sequence>PPFASELHVQPVVLPLYEGLRCYDNLLSQHFSTPRLVLQGDILTIPAENHPDLQDQRPEWIHTCPAVFFRVHAVCPRVQGEGGEGGGAYLVDRLHTSLYLVSHLVQGRPTTAPSPTAAGTEGLCGPVCPFQVLSQPSTSSAASSHLTCSTGESPTDDGGGDDGDDSDDGQNHHHNHSDDDDGGIGGSDDDHHHGDGDDEADEADGVLLTPAAVCGGSGLLPGCTIFLSGAAGGGKVTVVDVVRRRLNLHLLKVDCVSLLGNTPAASEAKLTSAFQRASGAQPCVLLLRNLHLLLRQGGGAQEESRLMGALWRLLASVSSRVAVVATSSCPRQLSAAVTAAFVHQVALESPTEEQRLAMLEALSQRLHLGMDVSLETLSKLTTVSESCRRVNGGRDGGQSQKSSGQLPGLRSCSKADQKDQPVLQRRCLQRTEPDDSGSSGFSCSSDGSCSGLCSGGPDGSSGGSSGLHLEELCCSGVTILKQDFSIALETLQDVQASAVGAPKIPDVRWEDVGGLQQVRKEILDTVQLPLQHPELLLLGLRRTGILLFGPPGTGKTLLAKAVATECSMTFLSVKGPELINMYVGQSEENIREVFSRARLAAPCIIFFDELDSLAPSRGRTGDSGGVMDRVVSQLLAELDALSSSAGVFVIGATNRPDLLDQSLLRPGRFQLDSSVNLQQVVERCPAHMSGADLYALCSDAMMAAIKRKTVSMEMGEDSEDSPLCLRGDDFTAALETFQPSVSAEELLRYRRMQQDLGGCS</sequence>
<keyword evidence="5" id="KW-0378">Hydrolase</keyword>
<feature type="region of interest" description="Disordered" evidence="11">
    <location>
        <begin position="141"/>
        <end position="202"/>
    </location>
</feature>
<evidence type="ECO:0000256" key="11">
    <source>
        <dbReference type="SAM" id="MobiDB-lite"/>
    </source>
</evidence>
<dbReference type="Pfam" id="PF17862">
    <property type="entry name" value="AAA_lid_3"/>
    <property type="match status" value="1"/>
</dbReference>
<feature type="non-terminal residue" evidence="13">
    <location>
        <position position="760"/>
    </location>
</feature>
<dbReference type="EMBL" id="CAAE01010698">
    <property type="protein sequence ID" value="CAF93340.1"/>
    <property type="molecule type" value="Genomic_DNA"/>
</dbReference>
<dbReference type="GO" id="GO:0005778">
    <property type="term" value="C:peroxisomal membrane"/>
    <property type="evidence" value="ECO:0007669"/>
    <property type="project" value="TreeGrafter"/>
</dbReference>
<reference evidence="13" key="2">
    <citation type="submission" date="2004-02" db="EMBL/GenBank/DDBJ databases">
        <authorList>
            <consortium name="Genoscope"/>
            <consortium name="Whitehead Institute Centre for Genome Research"/>
        </authorList>
    </citation>
    <scope>NUCLEOTIDE SEQUENCE</scope>
</reference>
<dbReference type="AlphaFoldDB" id="Q4T192"/>
<evidence type="ECO:0000256" key="10">
    <source>
        <dbReference type="ARBA" id="ARBA00048778"/>
    </source>
</evidence>
<dbReference type="InterPro" id="IPR003959">
    <property type="entry name" value="ATPase_AAA_core"/>
</dbReference>
<evidence type="ECO:0000313" key="13">
    <source>
        <dbReference type="EMBL" id="CAF93340.1"/>
    </source>
</evidence>
<evidence type="ECO:0000256" key="3">
    <source>
        <dbReference type="ARBA" id="ARBA00022593"/>
    </source>
</evidence>
<comment type="catalytic activity">
    <reaction evidence="10">
        <text>ATP + H2O = ADP + phosphate + H(+)</text>
        <dbReference type="Rhea" id="RHEA:13065"/>
        <dbReference type="ChEBI" id="CHEBI:15377"/>
        <dbReference type="ChEBI" id="CHEBI:15378"/>
        <dbReference type="ChEBI" id="CHEBI:30616"/>
        <dbReference type="ChEBI" id="CHEBI:43474"/>
        <dbReference type="ChEBI" id="CHEBI:456216"/>
    </reaction>
    <physiologicalReaction direction="left-to-right" evidence="10">
        <dbReference type="Rhea" id="RHEA:13066"/>
    </physiologicalReaction>
</comment>
<feature type="non-terminal residue" evidence="13">
    <location>
        <position position="1"/>
    </location>
</feature>
<feature type="compositionally biased region" description="Acidic residues" evidence="11">
    <location>
        <begin position="154"/>
        <end position="168"/>
    </location>
</feature>
<dbReference type="KEGG" id="tng:GSTEN00008938G001"/>
<dbReference type="Gene3D" id="3.40.50.300">
    <property type="entry name" value="P-loop containing nucleotide triphosphate hydrolases"/>
    <property type="match status" value="3"/>
</dbReference>
<dbReference type="InterPro" id="IPR041569">
    <property type="entry name" value="AAA_lid_3"/>
</dbReference>
<evidence type="ECO:0000256" key="8">
    <source>
        <dbReference type="ARBA" id="ARBA00034811"/>
    </source>
</evidence>
<gene>
    <name evidence="13" type="ORF">GSTENG00008938001</name>
</gene>
<evidence type="ECO:0000256" key="1">
    <source>
        <dbReference type="ARBA" id="ARBA00004370"/>
    </source>
</evidence>
<dbReference type="FunFam" id="3.40.50.300:FF:000109">
    <property type="entry name" value="Peroxisomal biogenesis factor 6"/>
    <property type="match status" value="1"/>
</dbReference>